<evidence type="ECO:0000256" key="1">
    <source>
        <dbReference type="SAM" id="SignalP"/>
    </source>
</evidence>
<comment type="caution">
    <text evidence="3">The sequence shown here is derived from an EMBL/GenBank/DDBJ whole genome shotgun (WGS) entry which is preliminary data.</text>
</comment>
<dbReference type="EMBL" id="VOOS01000007">
    <property type="protein sequence ID" value="TXB63684.1"/>
    <property type="molecule type" value="Genomic_DNA"/>
</dbReference>
<proteinExistence type="predicted"/>
<sequence>MKIVFSLYVFFSCLSCFAQTDTSNLQFHQITEELQYGYSKPRFFDLFVNIPKNYVDLGKGIATKDGAKLLGITAALTAVLIPLDQDLVNHTQNISANVGLSRSHRYKKLIGGMDFPTNISSFYYHLGHGNTSMVYATGLLVTGLIKKDYRAIHTSVEIGESILTLGVMTQGLKRVFGRQTPNRAVVDGGKWQFFPNLKEYMVNTPNYDAFPSGHMATLTATFTVIARNYPEVKWIKPVGYTMMGLLGVEMMNSGVHWAGDYPLGILIGYAVGTVSSNRRITKVENKKFSYNKTKYTPELTVTSFLGQPMLGARVVF</sequence>
<dbReference type="Proteomes" id="UP000321721">
    <property type="component" value="Unassembled WGS sequence"/>
</dbReference>
<evidence type="ECO:0000313" key="4">
    <source>
        <dbReference type="Proteomes" id="UP000321721"/>
    </source>
</evidence>
<feature type="domain" description="Phosphatidic acid phosphatase type 2/haloperoxidase" evidence="2">
    <location>
        <begin position="158"/>
        <end position="276"/>
    </location>
</feature>
<dbReference type="AlphaFoldDB" id="A0A5C6RNY0"/>
<keyword evidence="4" id="KW-1185">Reference proteome</keyword>
<dbReference type="InterPro" id="IPR036938">
    <property type="entry name" value="PAP2/HPO_sf"/>
</dbReference>
<name>A0A5C6RNY0_9FLAO</name>
<protein>
    <submittedName>
        <fullName evidence="3">Phosphatase PAP2 family protein</fullName>
    </submittedName>
</protein>
<dbReference type="Pfam" id="PF01569">
    <property type="entry name" value="PAP2"/>
    <property type="match status" value="1"/>
</dbReference>
<dbReference type="SUPFAM" id="SSF48317">
    <property type="entry name" value="Acid phosphatase/Vanadium-dependent haloperoxidase"/>
    <property type="match status" value="1"/>
</dbReference>
<evidence type="ECO:0000313" key="3">
    <source>
        <dbReference type="EMBL" id="TXB63684.1"/>
    </source>
</evidence>
<dbReference type="RefSeq" id="WP_147102123.1">
    <property type="nucleotide sequence ID" value="NZ_VOOS01000007.1"/>
</dbReference>
<evidence type="ECO:0000259" key="2">
    <source>
        <dbReference type="Pfam" id="PF01569"/>
    </source>
</evidence>
<organism evidence="3 4">
    <name type="scientific">Vicingus serpentipes</name>
    <dbReference type="NCBI Taxonomy" id="1926625"/>
    <lineage>
        <taxon>Bacteria</taxon>
        <taxon>Pseudomonadati</taxon>
        <taxon>Bacteroidota</taxon>
        <taxon>Flavobacteriia</taxon>
        <taxon>Flavobacteriales</taxon>
        <taxon>Vicingaceae</taxon>
        <taxon>Vicingus</taxon>
    </lineage>
</organism>
<feature type="chain" id="PRO_5022731259" evidence="1">
    <location>
        <begin position="19"/>
        <end position="316"/>
    </location>
</feature>
<dbReference type="InterPro" id="IPR000326">
    <property type="entry name" value="PAP2/HPO"/>
</dbReference>
<gene>
    <name evidence="3" type="ORF">FRY74_12490</name>
</gene>
<dbReference type="Gene3D" id="1.20.144.10">
    <property type="entry name" value="Phosphatidic acid phosphatase type 2/haloperoxidase"/>
    <property type="match status" value="1"/>
</dbReference>
<accession>A0A5C6RNY0</accession>
<dbReference type="CDD" id="cd01610">
    <property type="entry name" value="PAP2_like"/>
    <property type="match status" value="1"/>
</dbReference>
<reference evidence="3 4" key="1">
    <citation type="submission" date="2019-08" db="EMBL/GenBank/DDBJ databases">
        <title>Genome of Vicingus serpentipes NCIMB 15042.</title>
        <authorList>
            <person name="Bowman J.P."/>
        </authorList>
    </citation>
    <scope>NUCLEOTIDE SEQUENCE [LARGE SCALE GENOMIC DNA]</scope>
    <source>
        <strain evidence="3 4">NCIMB 15042</strain>
    </source>
</reference>
<feature type="signal peptide" evidence="1">
    <location>
        <begin position="1"/>
        <end position="18"/>
    </location>
</feature>
<dbReference type="OrthoDB" id="1429467at2"/>
<keyword evidence="1" id="KW-0732">Signal</keyword>